<dbReference type="Proteomes" id="UP000092377">
    <property type="component" value="Unassembled WGS sequence"/>
</dbReference>
<name>A0A1B8H5D0_9GAMM</name>
<evidence type="ECO:0000313" key="2">
    <source>
        <dbReference type="Proteomes" id="UP000092377"/>
    </source>
</evidence>
<evidence type="ECO:0000313" key="1">
    <source>
        <dbReference type="EMBL" id="OBU04271.1"/>
    </source>
</evidence>
<reference evidence="2" key="1">
    <citation type="submission" date="2016-06" db="EMBL/GenBank/DDBJ databases">
        <authorList>
            <person name="Butler K."/>
        </authorList>
    </citation>
    <scope>NUCLEOTIDE SEQUENCE [LARGE SCALE GENOMIC DNA]</scope>
    <source>
        <strain evidence="2">GCSL-Mp20</strain>
    </source>
</reference>
<keyword evidence="2" id="KW-1185">Reference proteome</keyword>
<dbReference type="EMBL" id="LZEY01000056">
    <property type="protein sequence ID" value="OBU04271.1"/>
    <property type="molecule type" value="Genomic_DNA"/>
</dbReference>
<accession>A0A1B8H5D0</accession>
<gene>
    <name evidence="1" type="ORF">AYY18_10060</name>
</gene>
<dbReference type="AlphaFoldDB" id="A0A1B8H5D0"/>
<proteinExistence type="predicted"/>
<organism evidence="1 2">
    <name type="scientific">Morganella psychrotolerans</name>
    <dbReference type="NCBI Taxonomy" id="368603"/>
    <lineage>
        <taxon>Bacteria</taxon>
        <taxon>Pseudomonadati</taxon>
        <taxon>Pseudomonadota</taxon>
        <taxon>Gammaproteobacteria</taxon>
        <taxon>Enterobacterales</taxon>
        <taxon>Morganellaceae</taxon>
        <taxon>Morganella</taxon>
    </lineage>
</organism>
<comment type="caution">
    <text evidence="1">The sequence shown here is derived from an EMBL/GenBank/DDBJ whole genome shotgun (WGS) entry which is preliminary data.</text>
</comment>
<protein>
    <submittedName>
        <fullName evidence="1">Uncharacterized protein</fullName>
    </submittedName>
</protein>
<sequence>MKIINNFFIDVFYSYQAEPVSRQNTDSMLNNCNKLLTKPYAEKGLFLSVPVFSGADFFNVI</sequence>